<proteinExistence type="predicted"/>
<evidence type="ECO:0000313" key="1">
    <source>
        <dbReference type="EMBL" id="AAM88611.1"/>
    </source>
</evidence>
<feature type="non-terminal residue" evidence="1">
    <location>
        <position position="1"/>
    </location>
</feature>
<organism evidence="1">
    <name type="scientific">Mycobacterium marinum</name>
    <dbReference type="NCBI Taxonomy" id="1781"/>
    <lineage>
        <taxon>Bacteria</taxon>
        <taxon>Bacillati</taxon>
        <taxon>Actinomycetota</taxon>
        <taxon>Actinomycetes</taxon>
        <taxon>Mycobacteriales</taxon>
        <taxon>Mycobacteriaceae</taxon>
        <taxon>Mycobacterium</taxon>
        <taxon>Mycobacterium ulcerans group</taxon>
    </lineage>
</organism>
<protein>
    <submittedName>
        <fullName evidence="1">Uncharacterized protein</fullName>
    </submittedName>
</protein>
<dbReference type="AlphaFoldDB" id="Q8KPF0"/>
<sequence>LTTGPGSRLTPANSISRCVFMNQPRQPATTTGDASTSTTPARTIWPGIGRGFAHEELPKHLFTVAALHARRALAAAEHQLDQLDRATSIGTAVELLGKAALTLVSPTLIAERDAKSLLLYSGIPATSPHEAKTKTAAECLSILNHSHSIDFNLQRDSKIFVVRN</sequence>
<dbReference type="EMBL" id="AY121836">
    <property type="protein sequence ID" value="AAM88611.1"/>
    <property type="molecule type" value="Genomic_DNA"/>
</dbReference>
<name>Q8KPF0_MYCMR</name>
<accession>Q8KPF0</accession>
<feature type="non-terminal residue" evidence="1">
    <location>
        <position position="164"/>
    </location>
</feature>
<reference evidence="1" key="1">
    <citation type="journal article" date="2004" name="FEMS Microbiol. Lett.">
        <title>Identification of Mycobacterium marinum virulence genes using signature-tagged mutagenesis and the goldfish model of mycobacterial pathogenesis.</title>
        <authorList>
            <person name="Ruley K.M."/>
            <person name="Ansede J.H."/>
            <person name="Pritchett C.L."/>
            <person name="Talaat A.M."/>
            <person name="Reimschuessel R."/>
            <person name="Trucksis M."/>
        </authorList>
    </citation>
    <scope>NUCLEOTIDE SEQUENCE</scope>
</reference>